<evidence type="ECO:0000313" key="6">
    <source>
        <dbReference type="EMBL" id="MCH5598390.1"/>
    </source>
</evidence>
<dbReference type="SUPFAM" id="SSF56935">
    <property type="entry name" value="Porins"/>
    <property type="match status" value="1"/>
</dbReference>
<comment type="subcellular location">
    <subcellularLocation>
        <location evidence="4">Cell outer membrane</location>
        <topology evidence="4">Multi-pass membrane protein</topology>
    </subcellularLocation>
</comment>
<dbReference type="InterPro" id="IPR011662">
    <property type="entry name" value="Secretin/TonB_short_N"/>
</dbReference>
<keyword evidence="2 4" id="KW-0472">Membrane</keyword>
<dbReference type="EMBL" id="JAKWBL010000001">
    <property type="protein sequence ID" value="MCH5598390.1"/>
    <property type="molecule type" value="Genomic_DNA"/>
</dbReference>
<dbReference type="SUPFAM" id="SSF49464">
    <property type="entry name" value="Carboxypeptidase regulatory domain-like"/>
    <property type="match status" value="1"/>
</dbReference>
<feature type="domain" description="Secretin/TonB short N-terminal" evidence="5">
    <location>
        <begin position="14"/>
        <end position="65"/>
    </location>
</feature>
<name>A0ABS9SJ99_9BACT</name>
<dbReference type="InterPro" id="IPR023997">
    <property type="entry name" value="TonB-dep_OMP_SusC/RagA_CS"/>
</dbReference>
<dbReference type="Pfam" id="PF07660">
    <property type="entry name" value="STN"/>
    <property type="match status" value="1"/>
</dbReference>
<evidence type="ECO:0000256" key="4">
    <source>
        <dbReference type="PROSITE-ProRule" id="PRU01360"/>
    </source>
</evidence>
<dbReference type="Proteomes" id="UP001202248">
    <property type="component" value="Unassembled WGS sequence"/>
</dbReference>
<gene>
    <name evidence="6" type="ORF">MKP09_10940</name>
</gene>
<keyword evidence="3 4" id="KW-0998">Cell outer membrane</keyword>
<dbReference type="Gene3D" id="2.170.130.10">
    <property type="entry name" value="TonB-dependent receptor, plug domain"/>
    <property type="match status" value="1"/>
</dbReference>
<evidence type="ECO:0000259" key="5">
    <source>
        <dbReference type="SMART" id="SM00965"/>
    </source>
</evidence>
<evidence type="ECO:0000313" key="7">
    <source>
        <dbReference type="Proteomes" id="UP001202248"/>
    </source>
</evidence>
<organism evidence="6 7">
    <name type="scientific">Niabella ginsengisoli</name>
    <dbReference type="NCBI Taxonomy" id="522298"/>
    <lineage>
        <taxon>Bacteria</taxon>
        <taxon>Pseudomonadati</taxon>
        <taxon>Bacteroidota</taxon>
        <taxon>Chitinophagia</taxon>
        <taxon>Chitinophagales</taxon>
        <taxon>Chitinophagaceae</taxon>
        <taxon>Niabella</taxon>
    </lineage>
</organism>
<comment type="similarity">
    <text evidence="4">Belongs to the TonB-dependent receptor family.</text>
</comment>
<keyword evidence="1 4" id="KW-0813">Transport</keyword>
<reference evidence="6 7" key="1">
    <citation type="submission" date="2022-02" db="EMBL/GenBank/DDBJ databases">
        <authorList>
            <person name="Min J."/>
        </authorList>
    </citation>
    <scope>NUCLEOTIDE SEQUENCE [LARGE SCALE GENOMIC DNA]</scope>
    <source>
        <strain evidence="6 7">GR10-1</strain>
    </source>
</reference>
<dbReference type="InterPro" id="IPR037066">
    <property type="entry name" value="Plug_dom_sf"/>
</dbReference>
<dbReference type="Gene3D" id="2.60.40.1120">
    <property type="entry name" value="Carboxypeptidase-like, regulatory domain"/>
    <property type="match status" value="1"/>
</dbReference>
<sequence>MERCFREIRKQTGYTFFYERTLIAGEKPVTVNLNQVGLSQALDRIFNGRTLSHTIVDKTIVVKENQPVARTIPAPRQEMVKDPVLIKGRVTDSEGQGIEGVTVQVKNDVHASVTGPDGTFAITVPDVQTAVLIFSHINMQPEELAVKGQTNVSISLKSKIVEQQEVVIVGYGTQKKSNVTGAVSTVKVEELLGNRPVATTGALLQGAAAGLQVNIGSGEPGAPASFNIRGATDIQAGSNTIRTTGPFIIVDNMPFNGPLNLLDPNDIETVTVLKDAGSAAIYGARSAFGVVLVTTKKGAKNQKVRFDYSNNLTMVQATNLPRKASVLETVQSYKDMGAIVYRTGNDVDTWLNLINEYNQDPSRYPDGYTIVEDVRYPLRGYDAMKNLLGSNPLQFMHNLSVSGGSEKTTYRFSLGTVKENGVLAPDSKQDMYRRYNFKSSVTTEVKKWLTIQADAAYYNSLKSYPISDGLNTAINFAPYVPMEDSLEIGGVNYLSESPKNVVTMRAPSVDKTDDIRLTGRIILRPVTDLTLTAEYTHDNLQVRNTFYQKITTAPIRASTKLLQEERGCLER</sequence>
<dbReference type="RefSeq" id="WP_240828832.1">
    <property type="nucleotide sequence ID" value="NZ_JAKWBL010000001.1"/>
</dbReference>
<keyword evidence="6" id="KW-0675">Receptor</keyword>
<evidence type="ECO:0000256" key="1">
    <source>
        <dbReference type="ARBA" id="ARBA00022448"/>
    </source>
</evidence>
<dbReference type="NCBIfam" id="TIGR04057">
    <property type="entry name" value="SusC_RagA_signa"/>
    <property type="match status" value="1"/>
</dbReference>
<keyword evidence="7" id="KW-1185">Reference proteome</keyword>
<dbReference type="Pfam" id="PF13715">
    <property type="entry name" value="CarbopepD_reg_2"/>
    <property type="match status" value="1"/>
</dbReference>
<dbReference type="SMART" id="SM00965">
    <property type="entry name" value="STN"/>
    <property type="match status" value="1"/>
</dbReference>
<dbReference type="InterPro" id="IPR039426">
    <property type="entry name" value="TonB-dep_rcpt-like"/>
</dbReference>
<accession>A0ABS9SJ99</accession>
<proteinExistence type="inferred from homology"/>
<dbReference type="InterPro" id="IPR008969">
    <property type="entry name" value="CarboxyPept-like_regulatory"/>
</dbReference>
<comment type="caution">
    <text evidence="6">The sequence shown here is derived from an EMBL/GenBank/DDBJ whole genome shotgun (WGS) entry which is preliminary data.</text>
</comment>
<evidence type="ECO:0000256" key="2">
    <source>
        <dbReference type="ARBA" id="ARBA00023136"/>
    </source>
</evidence>
<evidence type="ECO:0000256" key="3">
    <source>
        <dbReference type="ARBA" id="ARBA00023237"/>
    </source>
</evidence>
<dbReference type="InterPro" id="IPR012910">
    <property type="entry name" value="Plug_dom"/>
</dbReference>
<dbReference type="PROSITE" id="PS52016">
    <property type="entry name" value="TONB_DEPENDENT_REC_3"/>
    <property type="match status" value="1"/>
</dbReference>
<keyword evidence="4" id="KW-1134">Transmembrane beta strand</keyword>
<dbReference type="Pfam" id="PF07715">
    <property type="entry name" value="Plug"/>
    <property type="match status" value="1"/>
</dbReference>
<keyword evidence="4" id="KW-0812">Transmembrane</keyword>
<protein>
    <submittedName>
        <fullName evidence="6">TonB-dependent receptor plug domain-containing protein</fullName>
    </submittedName>
</protein>